<evidence type="ECO:0000313" key="8">
    <source>
        <dbReference type="Ensembl" id="ENSAMXP00005017533.1"/>
    </source>
</evidence>
<organism evidence="8 9">
    <name type="scientific">Astyanax mexicanus</name>
    <name type="common">Blind cave fish</name>
    <name type="synonym">Astyanax fasciatus mexicanus</name>
    <dbReference type="NCBI Taxonomy" id="7994"/>
    <lineage>
        <taxon>Eukaryota</taxon>
        <taxon>Metazoa</taxon>
        <taxon>Chordata</taxon>
        <taxon>Craniata</taxon>
        <taxon>Vertebrata</taxon>
        <taxon>Euteleostomi</taxon>
        <taxon>Actinopterygii</taxon>
        <taxon>Neopterygii</taxon>
        <taxon>Teleostei</taxon>
        <taxon>Ostariophysi</taxon>
        <taxon>Characiformes</taxon>
        <taxon>Characoidei</taxon>
        <taxon>Acestrorhamphidae</taxon>
        <taxon>Acestrorhamphinae</taxon>
        <taxon>Astyanax</taxon>
    </lineage>
</organism>
<dbReference type="GO" id="GO:0035556">
    <property type="term" value="P:intracellular signal transduction"/>
    <property type="evidence" value="ECO:0007669"/>
    <property type="project" value="TreeGrafter"/>
</dbReference>
<dbReference type="InterPro" id="IPR000719">
    <property type="entry name" value="Prot_kinase_dom"/>
</dbReference>
<keyword evidence="4" id="KW-0723">Serine/threonine-protein kinase</keyword>
<dbReference type="InterPro" id="IPR008271">
    <property type="entry name" value="Ser/Thr_kinase_AS"/>
</dbReference>
<dbReference type="Ensembl" id="ENSAMXT00005019381.1">
    <property type="protein sequence ID" value="ENSAMXP00005017533.1"/>
    <property type="gene ID" value="ENSAMXG00005009016.1"/>
</dbReference>
<dbReference type="InterPro" id="IPR011993">
    <property type="entry name" value="PH-like_dom_sf"/>
</dbReference>
<feature type="domain" description="Protein kinase" evidence="7">
    <location>
        <begin position="182"/>
        <end position="438"/>
    </location>
</feature>
<dbReference type="InterPro" id="IPR011009">
    <property type="entry name" value="Kinase-like_dom_sf"/>
</dbReference>
<dbReference type="InterPro" id="IPR001849">
    <property type="entry name" value="PH_domain"/>
</dbReference>
<dbReference type="Proteomes" id="UP000694621">
    <property type="component" value="Unplaced"/>
</dbReference>
<dbReference type="SMART" id="SM00233">
    <property type="entry name" value="PH"/>
    <property type="match status" value="1"/>
</dbReference>
<evidence type="ECO:0000259" key="7">
    <source>
        <dbReference type="PROSITE" id="PS50011"/>
    </source>
</evidence>
<dbReference type="CDD" id="cd14082">
    <property type="entry name" value="STKc_PKD"/>
    <property type="match status" value="1"/>
</dbReference>
<sequence>MFLYSSFIHIFPLHLLLRPCFSSNIPLMRVVQSVRHTKRKSSGVLKQGWLLHHTNIDTLRKRHYWILDVKSITLYQSENSCKYYKELPLSEVLQVRGQGQLTVPLAPGDSGHSFELVTGSLVYCVFADSEGPSWEAAIRLALRPLEDGFHTAAESAGYTHTQSSNMFIYTENTSDVSALYQIFSEDVLGSGQFGVVYGGTHRQTGRPVAVKVIDKTRFPAKQERQSRNEVSILQNLSHPGVILLEGMYETAEHTFVVMEKLHSDMLEMILSNENGRLPERITRFLVMQILEALRYLHLKHIAHCDLKPENVLLASPDSFPQVKLCDFGFARIIGEKSFRRSVVGTPAYLAPEVISSNGYNRSLDMWAVGVILYVSLSGTFPFNEDEDIHQQITNAAFMFPRQPWSLISLEAMSLINNLLQVVVRRRFSVGKAMGHPWLQNFQLWCDLREFEQRMGRRYLTHESDDDRWRSHALEKGLPFPSHLTAEPSEELSM</sequence>
<evidence type="ECO:0000256" key="1">
    <source>
        <dbReference type="ARBA" id="ARBA00022741"/>
    </source>
</evidence>
<evidence type="ECO:0000259" key="6">
    <source>
        <dbReference type="PROSITE" id="PS50003"/>
    </source>
</evidence>
<dbReference type="GO" id="GO:0004697">
    <property type="term" value="F:diacylglycerol-dependent serine/threonine kinase activity"/>
    <property type="evidence" value="ECO:0007669"/>
    <property type="project" value="UniProtKB-EC"/>
</dbReference>
<feature type="domain" description="PH" evidence="6">
    <location>
        <begin position="43"/>
        <end position="143"/>
    </location>
</feature>
<dbReference type="PANTHER" id="PTHR22968:SF25">
    <property type="entry name" value="PROTEIN KINASE C"/>
    <property type="match status" value="1"/>
</dbReference>
<keyword evidence="2 3" id="KW-0067">ATP-binding</keyword>
<dbReference type="Gene3D" id="2.30.29.30">
    <property type="entry name" value="Pleckstrin-homology domain (PH domain)/Phosphotyrosine-binding domain (PTB)"/>
    <property type="match status" value="1"/>
</dbReference>
<gene>
    <name evidence="8" type="primary">prkd4</name>
</gene>
<dbReference type="Pfam" id="PF00069">
    <property type="entry name" value="Pkinase"/>
    <property type="match status" value="1"/>
</dbReference>
<proteinExistence type="inferred from homology"/>
<dbReference type="GO" id="GO:0005524">
    <property type="term" value="F:ATP binding"/>
    <property type="evidence" value="ECO:0007669"/>
    <property type="project" value="UniProtKB-UniRule"/>
</dbReference>
<dbReference type="FunFam" id="1.10.510.10:FF:001159">
    <property type="entry name" value="Protein kinase D4"/>
    <property type="match status" value="1"/>
</dbReference>
<comment type="similarity">
    <text evidence="4">Belongs to the protein kinase superfamily.</text>
</comment>
<feature type="chain" id="PRO_5034451074" evidence="5">
    <location>
        <begin position="23"/>
        <end position="493"/>
    </location>
</feature>
<evidence type="ECO:0000313" key="9">
    <source>
        <dbReference type="Proteomes" id="UP000694621"/>
    </source>
</evidence>
<feature type="binding site" evidence="3">
    <location>
        <position position="221"/>
    </location>
    <ligand>
        <name>ATP</name>
        <dbReference type="ChEBI" id="CHEBI:30616"/>
    </ligand>
</feature>
<evidence type="ECO:0000256" key="4">
    <source>
        <dbReference type="RuleBase" id="RU000304"/>
    </source>
</evidence>
<keyword evidence="4" id="KW-0418">Kinase</keyword>
<dbReference type="GO" id="GO:0007200">
    <property type="term" value="P:phospholipase C-activating G protein-coupled receptor signaling pathway"/>
    <property type="evidence" value="ECO:0007669"/>
    <property type="project" value="TreeGrafter"/>
</dbReference>
<feature type="signal peptide" evidence="5">
    <location>
        <begin position="1"/>
        <end position="22"/>
    </location>
</feature>
<dbReference type="PROSITE" id="PS00107">
    <property type="entry name" value="PROTEIN_KINASE_ATP"/>
    <property type="match status" value="1"/>
</dbReference>
<evidence type="ECO:0000256" key="5">
    <source>
        <dbReference type="SAM" id="SignalP"/>
    </source>
</evidence>
<keyword evidence="5" id="KW-0732">Signal</keyword>
<dbReference type="PROSITE" id="PS50011">
    <property type="entry name" value="PROTEIN_KINASE_DOM"/>
    <property type="match status" value="1"/>
</dbReference>
<dbReference type="GO" id="GO:0005829">
    <property type="term" value="C:cytosol"/>
    <property type="evidence" value="ECO:0007669"/>
    <property type="project" value="TreeGrafter"/>
</dbReference>
<dbReference type="PROSITE" id="PS00108">
    <property type="entry name" value="PROTEIN_KINASE_ST"/>
    <property type="match status" value="1"/>
</dbReference>
<reference evidence="8" key="1">
    <citation type="submission" date="2025-08" db="UniProtKB">
        <authorList>
            <consortium name="Ensembl"/>
        </authorList>
    </citation>
    <scope>IDENTIFICATION</scope>
</reference>
<keyword evidence="4" id="KW-0808">Transferase</keyword>
<dbReference type="SMART" id="SM00220">
    <property type="entry name" value="S_TKc"/>
    <property type="match status" value="1"/>
</dbReference>
<protein>
    <submittedName>
        <fullName evidence="8">Serine/threonine-protein kinase D3-like</fullName>
    </submittedName>
</protein>
<dbReference type="GO" id="GO:0008270">
    <property type="term" value="F:zinc ion binding"/>
    <property type="evidence" value="ECO:0007669"/>
    <property type="project" value="UniProtKB-KW"/>
</dbReference>
<dbReference type="AlphaFoldDB" id="A0A8B9I005"/>
<dbReference type="InterPro" id="IPR017441">
    <property type="entry name" value="Protein_kinase_ATP_BS"/>
</dbReference>
<dbReference type="FunFam" id="2.30.29.30:FF:000562">
    <property type="entry name" value="Protein kinase D4"/>
    <property type="match status" value="1"/>
</dbReference>
<dbReference type="PANTHER" id="PTHR22968">
    <property type="entry name" value="PROTEIN KINASE C, MU"/>
    <property type="match status" value="1"/>
</dbReference>
<dbReference type="CDD" id="cd01239">
    <property type="entry name" value="PH_PKD"/>
    <property type="match status" value="1"/>
</dbReference>
<name>A0A8B9I005_ASTMX</name>
<evidence type="ECO:0000256" key="2">
    <source>
        <dbReference type="ARBA" id="ARBA00022840"/>
    </source>
</evidence>
<dbReference type="SUPFAM" id="SSF50729">
    <property type="entry name" value="PH domain-like"/>
    <property type="match status" value="1"/>
</dbReference>
<dbReference type="Gene3D" id="1.10.510.10">
    <property type="entry name" value="Transferase(Phosphotransferase) domain 1"/>
    <property type="match status" value="1"/>
</dbReference>
<accession>A0A8B9I005</accession>
<dbReference type="SUPFAM" id="SSF56112">
    <property type="entry name" value="Protein kinase-like (PK-like)"/>
    <property type="match status" value="1"/>
</dbReference>
<evidence type="ECO:0000256" key="3">
    <source>
        <dbReference type="PROSITE-ProRule" id="PRU10141"/>
    </source>
</evidence>
<keyword evidence="1 3" id="KW-0547">Nucleotide-binding</keyword>
<dbReference type="PROSITE" id="PS50003">
    <property type="entry name" value="PH_DOMAIN"/>
    <property type="match status" value="1"/>
</dbReference>